<organism evidence="1 2">
    <name type="scientific">Flavobacterium hercynium</name>
    <dbReference type="NCBI Taxonomy" id="387094"/>
    <lineage>
        <taxon>Bacteria</taxon>
        <taxon>Pseudomonadati</taxon>
        <taxon>Bacteroidota</taxon>
        <taxon>Flavobacteriia</taxon>
        <taxon>Flavobacteriales</taxon>
        <taxon>Flavobacteriaceae</taxon>
        <taxon>Flavobacterium</taxon>
    </lineage>
</organism>
<keyword evidence="2" id="KW-1185">Reference proteome</keyword>
<sequence>MTDPQNITSEDASPNPEYLIKSIAEQGYSLETSLADLMDNSISAGADKIEILIKMEQEPFTLFLADNGRGMTEEILKASMQFPSNSPEFVREGLDLGRFGLGMKTASFSQTRCFTVLSRKKGEQKYSGRTWDVDYLKKEGKWRLIVNSDEDVENLVSVYSELSKTFIGQFESFEANTIVIWKGLYKFENYLEEQNRQNALKKEITEVTSDYLSLVFHKFMEKEKFPLSIRINNKTLSPFNPFPTYETDFRPIAYKQRNFSTDTIKMEGFVLPSRSIDESKKGLTNWTTKNRGLMDMEGIYVYRADRIILFGGWNGLIKKAPRLQLARLRVEIGNSVDHLLHLNVAKSQIIIPHDLKKAFERYIEELKLEAEKEFFNRGIRDFSNNKQQNTESLFERKATNKGVLLEVNGEFPLLKQIRKDMSKEQSAKFNLVLKMINTSINKIRHTHEETSFLNVEEKDGLSLQDIITSLEALHKAGFTSDQIKKDILPGLGFEESSFPEEIKQLLK</sequence>
<dbReference type="RefSeq" id="WP_089048961.1">
    <property type="nucleotide sequence ID" value="NZ_FXTV01000006.1"/>
</dbReference>
<proteinExistence type="predicted"/>
<dbReference type="AlphaFoldDB" id="A0A226HJK0"/>
<reference evidence="1 2" key="1">
    <citation type="submission" date="2016-11" db="EMBL/GenBank/DDBJ databases">
        <title>Whole genomes of Flavobacteriaceae.</title>
        <authorList>
            <person name="Stine C."/>
            <person name="Li C."/>
            <person name="Tadesse D."/>
        </authorList>
    </citation>
    <scope>NUCLEOTIDE SEQUENCE [LARGE SCALE GENOMIC DNA]</scope>
    <source>
        <strain evidence="1 2">DSM 18292</strain>
    </source>
</reference>
<name>A0A226HJK0_9FLAO</name>
<accession>A0A226HJK0</accession>
<dbReference type="OrthoDB" id="9813438at2"/>
<evidence type="ECO:0000313" key="2">
    <source>
        <dbReference type="Proteomes" id="UP000198345"/>
    </source>
</evidence>
<keyword evidence="1" id="KW-0547">Nucleotide-binding</keyword>
<dbReference type="SUPFAM" id="SSF55874">
    <property type="entry name" value="ATPase domain of HSP90 chaperone/DNA topoisomerase II/histidine kinase"/>
    <property type="match status" value="1"/>
</dbReference>
<dbReference type="Gene3D" id="3.30.565.10">
    <property type="entry name" value="Histidine kinase-like ATPase, C-terminal domain"/>
    <property type="match status" value="1"/>
</dbReference>
<dbReference type="GO" id="GO:0005524">
    <property type="term" value="F:ATP binding"/>
    <property type="evidence" value="ECO:0007669"/>
    <property type="project" value="UniProtKB-KW"/>
</dbReference>
<gene>
    <name evidence="1" type="ORF">B0A66_06065</name>
</gene>
<comment type="caution">
    <text evidence="1">The sequence shown here is derived from an EMBL/GenBank/DDBJ whole genome shotgun (WGS) entry which is preliminary data.</text>
</comment>
<dbReference type="EMBL" id="MUGW01000012">
    <property type="protein sequence ID" value="OXA93811.1"/>
    <property type="molecule type" value="Genomic_DNA"/>
</dbReference>
<keyword evidence="1" id="KW-0067">ATP-binding</keyword>
<protein>
    <submittedName>
        <fullName evidence="1">ATP-binding protein</fullName>
    </submittedName>
</protein>
<dbReference type="Pfam" id="PF13589">
    <property type="entry name" value="HATPase_c_3"/>
    <property type="match status" value="1"/>
</dbReference>
<dbReference type="Proteomes" id="UP000198345">
    <property type="component" value="Unassembled WGS sequence"/>
</dbReference>
<evidence type="ECO:0000313" key="1">
    <source>
        <dbReference type="EMBL" id="OXA93811.1"/>
    </source>
</evidence>
<dbReference type="InterPro" id="IPR036890">
    <property type="entry name" value="HATPase_C_sf"/>
</dbReference>